<sequence length="796" mass="85125">MAFNLSAPPVPPRPYSASAHREGSLPPPIPPLPPDFRPDIGDVQLPHLVDPLVAPRPQRLNPDLPTDMARSLDDQVAYNGVRHATPQPPPSVNYTPGGFMIPGGAQQFISPPPPPGAGFPSLPTSNIMSNDTLSASMATMSMDGGYWKNQTAYNPASPNPNPQMIRTANSSEQPGFDAYNTPSPLPPTAPLSLVSTLQSALPSVQSMTADISSKVSWIRDVFLLVTRANAATKGSNVASGSSAGTDLPTGPANITDPSLQRLADIAVPLLLTIMPSAPAPGQKLSPPAAEALYMRASLTAAGSFPHAPRTEPTRSVFANLRLRRVQDITPRGLGSDGITRHSVMPRTLESVSSADLKLEMRVMAIPLLHRAATIASVAVPQPAYVYALLLLDDFKLLATPIPPTVFMACIPSSSTMALEARRHLERAAYLHFVPAQYKLGHAYEFAESPFPFDPLLSVQYYSLASQQGEAEADMALSKWFLCGAEDIPEGGFAKDEALAYTFAEKAARKGLPSAEFAMGYYWEVGIGTPKDVQKAMEWYEKASAHGSNDAKQRITALSQSVAQALSRKEHNTLAENNLVRKRTQAKARSDAVGGTRPSGFGRANATQVVDVIRQNSVAQGMGADQQHQTLSQASVQPLAIHTSRHQHVPPTSTISLQQQQQLSQRQSQMQQYPQQRPQQQQQQPAAMPPPNGAASTRLPDRPRYSLSDGGAISSPTPSSGSPRLQPTRPGRNGARITSGTGAQTPPRTYDSPKPDGGPLPTPASPPPNSGTGTKYNTFADMGIQGQKVEEKECVIM</sequence>
<dbReference type="Pfam" id="PF08238">
    <property type="entry name" value="Sel1"/>
    <property type="match status" value="3"/>
</dbReference>
<feature type="region of interest" description="Disordered" evidence="2">
    <location>
        <begin position="1"/>
        <end position="43"/>
    </location>
</feature>
<feature type="compositionally biased region" description="Pro residues" evidence="2">
    <location>
        <begin position="25"/>
        <end position="35"/>
    </location>
</feature>
<evidence type="ECO:0000313" key="3">
    <source>
        <dbReference type="EMBL" id="THH03459.1"/>
    </source>
</evidence>
<dbReference type="Proteomes" id="UP000308199">
    <property type="component" value="Unassembled WGS sequence"/>
</dbReference>
<keyword evidence="4" id="KW-1185">Reference proteome</keyword>
<keyword evidence="1" id="KW-0677">Repeat</keyword>
<dbReference type="SMART" id="SM00671">
    <property type="entry name" value="SEL1"/>
    <property type="match status" value="3"/>
</dbReference>
<accession>A0A4S4KX88</accession>
<feature type="region of interest" description="Disordered" evidence="2">
    <location>
        <begin position="233"/>
        <end position="255"/>
    </location>
</feature>
<dbReference type="PANTHER" id="PTHR46430">
    <property type="entry name" value="PROTEIN SKT5-RELATED"/>
    <property type="match status" value="1"/>
</dbReference>
<protein>
    <recommendedName>
        <fullName evidence="5">HCP-like protein</fullName>
    </recommendedName>
</protein>
<proteinExistence type="predicted"/>
<organism evidence="3 4">
    <name type="scientific">Phellinidium pouzarii</name>
    <dbReference type="NCBI Taxonomy" id="167371"/>
    <lineage>
        <taxon>Eukaryota</taxon>
        <taxon>Fungi</taxon>
        <taxon>Dikarya</taxon>
        <taxon>Basidiomycota</taxon>
        <taxon>Agaricomycotina</taxon>
        <taxon>Agaricomycetes</taxon>
        <taxon>Hymenochaetales</taxon>
        <taxon>Hymenochaetaceae</taxon>
        <taxon>Phellinidium</taxon>
    </lineage>
</organism>
<gene>
    <name evidence="3" type="ORF">EW145_g6235</name>
</gene>
<feature type="region of interest" description="Disordered" evidence="2">
    <location>
        <begin position="582"/>
        <end position="602"/>
    </location>
</feature>
<dbReference type="AlphaFoldDB" id="A0A4S4KX88"/>
<dbReference type="OrthoDB" id="272077at2759"/>
<evidence type="ECO:0000313" key="4">
    <source>
        <dbReference type="Proteomes" id="UP000308199"/>
    </source>
</evidence>
<feature type="region of interest" description="Disordered" evidence="2">
    <location>
        <begin position="642"/>
        <end position="777"/>
    </location>
</feature>
<feature type="compositionally biased region" description="Polar residues" evidence="2">
    <location>
        <begin position="735"/>
        <end position="746"/>
    </location>
</feature>
<evidence type="ECO:0000256" key="1">
    <source>
        <dbReference type="ARBA" id="ARBA00022737"/>
    </source>
</evidence>
<dbReference type="PANTHER" id="PTHR46430:SF2">
    <property type="entry name" value="CHITIN SYNTHASE REGULATORY FACTOR 4"/>
    <property type="match status" value="1"/>
</dbReference>
<dbReference type="InterPro" id="IPR011990">
    <property type="entry name" value="TPR-like_helical_dom_sf"/>
</dbReference>
<feature type="compositionally biased region" description="Low complexity" evidence="2">
    <location>
        <begin position="656"/>
        <end position="685"/>
    </location>
</feature>
<feature type="compositionally biased region" description="Polar residues" evidence="2">
    <location>
        <begin position="713"/>
        <end position="724"/>
    </location>
</feature>
<dbReference type="InterPro" id="IPR051726">
    <property type="entry name" value="Chitin_Synth_Reg"/>
</dbReference>
<comment type="caution">
    <text evidence="3">The sequence shown here is derived from an EMBL/GenBank/DDBJ whole genome shotgun (WGS) entry which is preliminary data.</text>
</comment>
<evidence type="ECO:0008006" key="5">
    <source>
        <dbReference type="Google" id="ProtNLM"/>
    </source>
</evidence>
<reference evidence="3 4" key="1">
    <citation type="submission" date="2019-02" db="EMBL/GenBank/DDBJ databases">
        <title>Genome sequencing of the rare red list fungi Phellinidium pouzarii.</title>
        <authorList>
            <person name="Buettner E."/>
            <person name="Kellner H."/>
        </authorList>
    </citation>
    <scope>NUCLEOTIDE SEQUENCE [LARGE SCALE GENOMIC DNA]</scope>
    <source>
        <strain evidence="3 4">DSM 108285</strain>
    </source>
</reference>
<evidence type="ECO:0000256" key="2">
    <source>
        <dbReference type="SAM" id="MobiDB-lite"/>
    </source>
</evidence>
<dbReference type="Gene3D" id="1.25.40.10">
    <property type="entry name" value="Tetratricopeptide repeat domain"/>
    <property type="match status" value="1"/>
</dbReference>
<name>A0A4S4KX88_9AGAM</name>
<feature type="compositionally biased region" description="Polar residues" evidence="2">
    <location>
        <begin position="233"/>
        <end position="244"/>
    </location>
</feature>
<dbReference type="SUPFAM" id="SSF81901">
    <property type="entry name" value="HCP-like"/>
    <property type="match status" value="1"/>
</dbReference>
<feature type="compositionally biased region" description="Pro residues" evidence="2">
    <location>
        <begin position="755"/>
        <end position="768"/>
    </location>
</feature>
<dbReference type="EMBL" id="SGPK01000451">
    <property type="protein sequence ID" value="THH03459.1"/>
    <property type="molecule type" value="Genomic_DNA"/>
</dbReference>
<dbReference type="InterPro" id="IPR006597">
    <property type="entry name" value="Sel1-like"/>
</dbReference>